<dbReference type="GeneID" id="79877509"/>
<dbReference type="AlphaFoldDB" id="A2BUW5"/>
<proteinExistence type="predicted"/>
<evidence type="ECO:0000256" key="1">
    <source>
        <dbReference type="SAM" id="MobiDB-lite"/>
    </source>
</evidence>
<accession>A2BUW5</accession>
<dbReference type="KEGG" id="pmc:P9515_03671"/>
<feature type="region of interest" description="Disordered" evidence="1">
    <location>
        <begin position="1"/>
        <end position="26"/>
    </location>
</feature>
<reference evidence="2 3" key="1">
    <citation type="journal article" date="2007" name="PLoS Genet.">
        <title>Patterns and implications of gene gain and loss in the evolution of Prochlorococcus.</title>
        <authorList>
            <person name="Kettler G.C."/>
            <person name="Martiny A.C."/>
            <person name="Huang K."/>
            <person name="Zucker J."/>
            <person name="Coleman M.L."/>
            <person name="Rodrigue S."/>
            <person name="Chen F."/>
            <person name="Lapidus A."/>
            <person name="Ferriera S."/>
            <person name="Johnson J."/>
            <person name="Steglich C."/>
            <person name="Church G.M."/>
            <person name="Richardson P."/>
            <person name="Chisholm S.W."/>
        </authorList>
    </citation>
    <scope>NUCLEOTIDE SEQUENCE [LARGE SCALE GENOMIC DNA]</scope>
    <source>
        <strain evidence="2 3">MIT 9515</strain>
    </source>
</reference>
<sequence>MSEVQTQERDSTPQPQQQQKSYQDLNGYAAETEQLYLKMKEGWL</sequence>
<evidence type="ECO:0000313" key="2">
    <source>
        <dbReference type="EMBL" id="ABM71576.1"/>
    </source>
</evidence>
<organism evidence="2 3">
    <name type="scientific">Prochlorococcus marinus (strain MIT 9515)</name>
    <dbReference type="NCBI Taxonomy" id="167542"/>
    <lineage>
        <taxon>Bacteria</taxon>
        <taxon>Bacillati</taxon>
        <taxon>Cyanobacteriota</taxon>
        <taxon>Cyanophyceae</taxon>
        <taxon>Synechococcales</taxon>
        <taxon>Prochlorococcaceae</taxon>
        <taxon>Prochlorococcus</taxon>
    </lineage>
</organism>
<dbReference type="Proteomes" id="UP000001589">
    <property type="component" value="Chromosome"/>
</dbReference>
<dbReference type="EMBL" id="CP000552">
    <property type="protein sequence ID" value="ABM71576.1"/>
    <property type="molecule type" value="Genomic_DNA"/>
</dbReference>
<protein>
    <submittedName>
        <fullName evidence="2">Uncharacterized protein</fullName>
    </submittedName>
</protein>
<feature type="compositionally biased region" description="Basic and acidic residues" evidence="1">
    <location>
        <begin position="1"/>
        <end position="11"/>
    </location>
</feature>
<evidence type="ECO:0000313" key="3">
    <source>
        <dbReference type="Proteomes" id="UP000001589"/>
    </source>
</evidence>
<dbReference type="RefSeq" id="WP_011819684.1">
    <property type="nucleotide sequence ID" value="NC_008817.1"/>
</dbReference>
<dbReference type="HOGENOM" id="CLU_217619_0_0_3"/>
<gene>
    <name evidence="2" type="ordered locus">P9515_03671</name>
</gene>
<name>A2BUW5_PROM5</name>